<dbReference type="EMBL" id="FIZP01000005">
    <property type="protein sequence ID" value="CZE48026.1"/>
    <property type="molecule type" value="Genomic_DNA"/>
</dbReference>
<reference evidence="2 3" key="1">
    <citation type="submission" date="2016-02" db="EMBL/GenBank/DDBJ databases">
        <authorList>
            <consortium name="Pathogen Informatics"/>
        </authorList>
    </citation>
    <scope>NUCLEOTIDE SEQUENCE [LARGE SCALE GENOMIC DNA]</scope>
    <source>
        <strain evidence="2 3">RC20</strain>
    </source>
</reference>
<dbReference type="AlphaFoldDB" id="A0A128EGN9"/>
<name>A0A128EGN9_9BACT</name>
<dbReference type="InterPro" id="IPR051396">
    <property type="entry name" value="Bact_Antivir_Def_Nuclease"/>
</dbReference>
<evidence type="ECO:0000259" key="1">
    <source>
        <dbReference type="Pfam" id="PF13175"/>
    </source>
</evidence>
<proteinExistence type="predicted"/>
<dbReference type="PANTHER" id="PTHR43581:SF2">
    <property type="entry name" value="EXCINUCLEASE ATPASE SUBUNIT"/>
    <property type="match status" value="1"/>
</dbReference>
<dbReference type="Pfam" id="PF13175">
    <property type="entry name" value="AAA_15"/>
    <property type="match status" value="1"/>
</dbReference>
<dbReference type="RefSeq" id="WP_075540278.1">
    <property type="nucleotide sequence ID" value="NZ_CP053844.1"/>
</dbReference>
<dbReference type="OrthoDB" id="3322489at2"/>
<dbReference type="InterPro" id="IPR041685">
    <property type="entry name" value="AAA_GajA/Old/RecF-like"/>
</dbReference>
<keyword evidence="3" id="KW-1185">Reference proteome</keyword>
<gene>
    <name evidence="2" type="ORF">ERS672216_01190</name>
</gene>
<dbReference type="PANTHER" id="PTHR43581">
    <property type="entry name" value="ATP/GTP PHOSPHATASE"/>
    <property type="match status" value="1"/>
</dbReference>
<sequence>MIIGILLKNYKIYGGLNYIPISTKHRFSAYIGDNGVGKSSILEALDTYFNGKEWNIHSGASLTDANTPYISTVHLLDKESLKKITKNDESCFKKMQKISDLLWDFDISKLSPNSTEAKILIEELKNIDSVYKDTHMLLISGVGYKHSIINVYFSSFDSHIAKLFSEELGGFKFNSQNEEENKKFRIYFGNYNEYIKNYYSYIYIPVEAGVEEFTKLETQNMQKLMGKDINDEIIKIITTKNLDTINKSLNSFVDDLEQQLSAYTYKNGSNRKNISMNELTQKVIELFFSIRTLHKIDANNKNISAKSLSSGEKRQALIDISTALIKSQTIEDKEIILAIDEPESSLNISKTFNQFQKLLDLSTENLIQTLITTHWYGFLPITTSGNAHFLSLNMLDENKTSFKFRTFDLYNYREKIKQNSTNKPMPDEIELKSINDLVQSIIASIKSEKPYNWLICEGSSEKIYFDFYMSDLIEKENLRILPVGGSKEVQRINNYLILPLNEKEGINGKIYCLVDTDKIQINFNNGNSDNIIAKRLFNDEKQQDTLLVKIDGGDRSQVTEIEDCLNGELFIETLRSFQDKKINTILDQPGNIRTDSNSYFCFDIRPTDKKDIKEFFKKNNGFRKIEFARKYVELAQKKKYEVPKFIDEIIDFFKLKHFKN</sequence>
<dbReference type="SUPFAM" id="SSF52540">
    <property type="entry name" value="P-loop containing nucleoside triphosphate hydrolases"/>
    <property type="match status" value="1"/>
</dbReference>
<dbReference type="InterPro" id="IPR027417">
    <property type="entry name" value="P-loop_NTPase"/>
</dbReference>
<protein>
    <submittedName>
        <fullName evidence="2">Recombination protein F</fullName>
    </submittedName>
</protein>
<evidence type="ECO:0000313" key="2">
    <source>
        <dbReference type="EMBL" id="CZE48026.1"/>
    </source>
</evidence>
<dbReference type="Gene3D" id="3.40.50.300">
    <property type="entry name" value="P-loop containing nucleotide triphosphate hydrolases"/>
    <property type="match status" value="1"/>
</dbReference>
<accession>A0A128EGN9</accession>
<feature type="domain" description="Endonuclease GajA/Old nuclease/RecF-like AAA" evidence="1">
    <location>
        <begin position="1"/>
        <end position="374"/>
    </location>
</feature>
<evidence type="ECO:0000313" key="3">
    <source>
        <dbReference type="Proteomes" id="UP000069632"/>
    </source>
</evidence>
<organism evidence="2 3">
    <name type="scientific">Campylobacter geochelonis</name>
    <dbReference type="NCBI Taxonomy" id="1780362"/>
    <lineage>
        <taxon>Bacteria</taxon>
        <taxon>Pseudomonadati</taxon>
        <taxon>Campylobacterota</taxon>
        <taxon>Epsilonproteobacteria</taxon>
        <taxon>Campylobacterales</taxon>
        <taxon>Campylobacteraceae</taxon>
        <taxon>Campylobacter</taxon>
    </lineage>
</organism>
<dbReference type="Proteomes" id="UP000069632">
    <property type="component" value="Unassembled WGS sequence"/>
</dbReference>